<keyword evidence="2" id="KW-1185">Reference proteome</keyword>
<reference evidence="1" key="2">
    <citation type="submission" date="2020-09" db="EMBL/GenBank/DDBJ databases">
        <authorList>
            <person name="Sun Q."/>
            <person name="Zhou Y."/>
        </authorList>
    </citation>
    <scope>NUCLEOTIDE SEQUENCE</scope>
    <source>
        <strain evidence="1">CGMCC 4.5737</strain>
    </source>
</reference>
<dbReference type="Proteomes" id="UP000637578">
    <property type="component" value="Unassembled WGS sequence"/>
</dbReference>
<dbReference type="SUPFAM" id="SSF52833">
    <property type="entry name" value="Thioredoxin-like"/>
    <property type="match status" value="1"/>
</dbReference>
<evidence type="ECO:0000313" key="1">
    <source>
        <dbReference type="EMBL" id="GGM39268.1"/>
    </source>
</evidence>
<comment type="caution">
    <text evidence="1">The sequence shown here is derived from an EMBL/GenBank/DDBJ whole genome shotgun (WGS) entry which is preliminary data.</text>
</comment>
<organism evidence="1 2">
    <name type="scientific">Longimycelium tulufanense</name>
    <dbReference type="NCBI Taxonomy" id="907463"/>
    <lineage>
        <taxon>Bacteria</taxon>
        <taxon>Bacillati</taxon>
        <taxon>Actinomycetota</taxon>
        <taxon>Actinomycetes</taxon>
        <taxon>Pseudonocardiales</taxon>
        <taxon>Pseudonocardiaceae</taxon>
        <taxon>Longimycelium</taxon>
    </lineage>
</organism>
<dbReference type="EMBL" id="BMMK01000002">
    <property type="protein sequence ID" value="GGM39268.1"/>
    <property type="molecule type" value="Genomic_DNA"/>
</dbReference>
<name>A0A8J3CAB5_9PSEU</name>
<dbReference type="InterPro" id="IPR036249">
    <property type="entry name" value="Thioredoxin-like_sf"/>
</dbReference>
<accession>A0A8J3CAB5</accession>
<dbReference type="RefSeq" id="WP_189053880.1">
    <property type="nucleotide sequence ID" value="NZ_BMMK01000002.1"/>
</dbReference>
<evidence type="ECO:0000313" key="2">
    <source>
        <dbReference type="Proteomes" id="UP000637578"/>
    </source>
</evidence>
<proteinExistence type="predicted"/>
<protein>
    <recommendedName>
        <fullName evidence="3">Thioredoxin domain-containing protein</fullName>
    </recommendedName>
</protein>
<reference evidence="1" key="1">
    <citation type="journal article" date="2014" name="Int. J. Syst. Evol. Microbiol.">
        <title>Complete genome sequence of Corynebacterium casei LMG S-19264T (=DSM 44701T), isolated from a smear-ripened cheese.</title>
        <authorList>
            <consortium name="US DOE Joint Genome Institute (JGI-PGF)"/>
            <person name="Walter F."/>
            <person name="Albersmeier A."/>
            <person name="Kalinowski J."/>
            <person name="Ruckert C."/>
        </authorList>
    </citation>
    <scope>NUCLEOTIDE SEQUENCE</scope>
    <source>
        <strain evidence="1">CGMCC 4.5737</strain>
    </source>
</reference>
<dbReference type="AlphaFoldDB" id="A0A8J3CAB5"/>
<evidence type="ECO:0008006" key="3">
    <source>
        <dbReference type="Google" id="ProtNLM"/>
    </source>
</evidence>
<sequence length="84" mass="9752">MQAGRWVTFFGQDSCLECRTLHTRITAWCKDNGANYLYKEAGHRVIEEYNLPGIPTLRYYDHDSGEPRTELVGLVEIANWMDNN</sequence>
<gene>
    <name evidence="1" type="ORF">GCM10012275_07720</name>
</gene>